<comment type="caution">
    <text evidence="2">The sequence shown here is derived from an EMBL/GenBank/DDBJ whole genome shotgun (WGS) entry which is preliminary data.</text>
</comment>
<evidence type="ECO:0000313" key="3">
    <source>
        <dbReference type="EMBL" id="RGM23546.1"/>
    </source>
</evidence>
<accession>A0A2N5PKD3</accession>
<dbReference type="InterPro" id="IPR001387">
    <property type="entry name" value="Cro/C1-type_HTH"/>
</dbReference>
<dbReference type="Proteomes" id="UP000235093">
    <property type="component" value="Unassembled WGS sequence"/>
</dbReference>
<reference evidence="3 5" key="2">
    <citation type="submission" date="2018-08" db="EMBL/GenBank/DDBJ databases">
        <title>A genome reference for cultivated species of the human gut microbiota.</title>
        <authorList>
            <person name="Zou Y."/>
            <person name="Xue W."/>
            <person name="Luo G."/>
        </authorList>
    </citation>
    <scope>NUCLEOTIDE SEQUENCE [LARGE SCALE GENOMIC DNA]</scope>
    <source>
        <strain evidence="3 5">TF01-20-2</strain>
    </source>
</reference>
<evidence type="ECO:0000259" key="1">
    <source>
        <dbReference type="Pfam" id="PF13443"/>
    </source>
</evidence>
<dbReference type="Proteomes" id="UP000260808">
    <property type="component" value="Unassembled WGS sequence"/>
</dbReference>
<evidence type="ECO:0000313" key="5">
    <source>
        <dbReference type="Proteomes" id="UP000260808"/>
    </source>
</evidence>
<feature type="domain" description="HTH cro/C1-type" evidence="1">
    <location>
        <begin position="6"/>
        <end position="58"/>
    </location>
</feature>
<sequence length="72" mass="8086">MVNVNKLRAKMVEIGINAESMSKKIGIDRSTFYRKLSADGQTFTIGEADVISKELNLNRNEVNSIFFSQFVA</sequence>
<gene>
    <name evidence="2" type="ORF">CDL23_07885</name>
    <name evidence="3" type="ORF">DXC31_06585</name>
</gene>
<name>A0A2N5PKD3_MEDGN</name>
<evidence type="ECO:0000313" key="4">
    <source>
        <dbReference type="Proteomes" id="UP000235093"/>
    </source>
</evidence>
<dbReference type="RefSeq" id="WP_101883934.1">
    <property type="nucleotide sequence ID" value="NZ_JBCIUQ010000003.1"/>
</dbReference>
<dbReference type="EMBL" id="NIHT01000010">
    <property type="protein sequence ID" value="PLT75601.1"/>
    <property type="molecule type" value="Genomic_DNA"/>
</dbReference>
<proteinExistence type="predicted"/>
<dbReference type="EMBL" id="QSSX01000012">
    <property type="protein sequence ID" value="RGM23546.1"/>
    <property type="molecule type" value="Genomic_DNA"/>
</dbReference>
<dbReference type="AlphaFoldDB" id="A0A2N5PKD3"/>
<evidence type="ECO:0000313" key="2">
    <source>
        <dbReference type="EMBL" id="PLT75601.1"/>
    </source>
</evidence>
<reference evidence="2 4" key="1">
    <citation type="journal article" date="2017" name="Genome Med.">
        <title>A novel Ruminococcus gnavus clade enriched in inflammatory bowel disease patients.</title>
        <authorList>
            <person name="Hall A.B."/>
            <person name="Yassour M."/>
            <person name="Sauk J."/>
            <person name="Garner A."/>
            <person name="Jiang X."/>
            <person name="Arthur T."/>
            <person name="Lagoudas G.K."/>
            <person name="Vatanen T."/>
            <person name="Fornelos N."/>
            <person name="Wilson R."/>
            <person name="Bertha M."/>
            <person name="Cohen M."/>
            <person name="Garber J."/>
            <person name="Khalili H."/>
            <person name="Gevers D."/>
            <person name="Ananthakrishnan A.N."/>
            <person name="Kugathasan S."/>
            <person name="Lander E.S."/>
            <person name="Blainey P."/>
            <person name="Vlamakis H."/>
            <person name="Xavier R.J."/>
            <person name="Huttenhower C."/>
        </authorList>
    </citation>
    <scope>NUCLEOTIDE SEQUENCE [LARGE SCALE GENOMIC DNA]</scope>
    <source>
        <strain evidence="2 4">RJX1125</strain>
    </source>
</reference>
<protein>
    <submittedName>
        <fullName evidence="2">Phage repressor protein</fullName>
    </submittedName>
    <submittedName>
        <fullName evidence="3">XRE family transcriptional regulator</fullName>
    </submittedName>
</protein>
<dbReference type="Pfam" id="PF13443">
    <property type="entry name" value="HTH_26"/>
    <property type="match status" value="1"/>
</dbReference>
<organism evidence="2 4">
    <name type="scientific">Mediterraneibacter gnavus</name>
    <name type="common">Ruminococcus gnavus</name>
    <dbReference type="NCBI Taxonomy" id="33038"/>
    <lineage>
        <taxon>Bacteria</taxon>
        <taxon>Bacillati</taxon>
        <taxon>Bacillota</taxon>
        <taxon>Clostridia</taxon>
        <taxon>Lachnospirales</taxon>
        <taxon>Lachnospiraceae</taxon>
        <taxon>Mediterraneibacter</taxon>
    </lineage>
</organism>